<evidence type="ECO:0000313" key="1">
    <source>
        <dbReference type="Proteomes" id="UP000095287"/>
    </source>
</evidence>
<evidence type="ECO:0000313" key="2">
    <source>
        <dbReference type="WBParaSite" id="L893_g32380.t1"/>
    </source>
</evidence>
<protein>
    <submittedName>
        <fullName evidence="2">Secreted protein</fullName>
    </submittedName>
</protein>
<organism evidence="1 2">
    <name type="scientific">Steinernema glaseri</name>
    <dbReference type="NCBI Taxonomy" id="37863"/>
    <lineage>
        <taxon>Eukaryota</taxon>
        <taxon>Metazoa</taxon>
        <taxon>Ecdysozoa</taxon>
        <taxon>Nematoda</taxon>
        <taxon>Chromadorea</taxon>
        <taxon>Rhabditida</taxon>
        <taxon>Tylenchina</taxon>
        <taxon>Panagrolaimomorpha</taxon>
        <taxon>Strongyloidoidea</taxon>
        <taxon>Steinernematidae</taxon>
        <taxon>Steinernema</taxon>
    </lineage>
</organism>
<dbReference type="WBParaSite" id="L893_g32380.t1">
    <property type="protein sequence ID" value="L893_g32380.t1"/>
    <property type="gene ID" value="L893_g32380"/>
</dbReference>
<keyword evidence="1" id="KW-1185">Reference proteome</keyword>
<dbReference type="AlphaFoldDB" id="A0A1I8A2L2"/>
<dbReference type="Proteomes" id="UP000095287">
    <property type="component" value="Unplaced"/>
</dbReference>
<proteinExistence type="predicted"/>
<sequence length="177" mass="19072">MLRIAENVRSSLTLQVTLGGVFALVVADDAAVVADVLAEDVLDVELRETEVVAHSHSVAHGQGPTIVEPLNLESWVVYGFVQRLEVNRLAGVDSRIVGVHRMDSESDVAKIVGEGKAVALLQRSVVEEPLDLKVRVSNGDDTALEEGSGALLQVSKTLKRLGEGRLRVVSLRMFGLR</sequence>
<reference evidence="2" key="1">
    <citation type="submission" date="2016-11" db="UniProtKB">
        <authorList>
            <consortium name="WormBaseParasite"/>
        </authorList>
    </citation>
    <scope>IDENTIFICATION</scope>
</reference>
<name>A0A1I8A2L2_9BILA</name>
<accession>A0A1I8A2L2</accession>